<keyword evidence="2" id="KW-1185">Reference proteome</keyword>
<organism evidence="1 2">
    <name type="scientific">Mycobacterium ostraviense</name>
    <dbReference type="NCBI Taxonomy" id="2738409"/>
    <lineage>
        <taxon>Bacteria</taxon>
        <taxon>Bacillati</taxon>
        <taxon>Actinomycetota</taxon>
        <taxon>Actinomycetes</taxon>
        <taxon>Mycobacteriales</taxon>
        <taxon>Mycobacteriaceae</taxon>
        <taxon>Mycobacterium</taxon>
    </lineage>
</organism>
<sequence>MSNAIKLDRRFGKCRIKGCKTRRVVQGHTINGMEIWYRGGNENELRSIGCWCNEHNTWLEWNQLKGRVNREKECNGVCMAGVGPSCDCACGGENHGKAHI</sequence>
<dbReference type="EMBL" id="LWCI01000100">
    <property type="protein sequence ID" value="KZS63077.1"/>
    <property type="molecule type" value="Genomic_DNA"/>
</dbReference>
<evidence type="ECO:0000313" key="2">
    <source>
        <dbReference type="Proteomes" id="UP000077342"/>
    </source>
</evidence>
<name>A0A164B3E0_9MYCO</name>
<proteinExistence type="predicted"/>
<dbReference type="RefSeq" id="WP_075510309.1">
    <property type="nucleotide sequence ID" value="NZ_LWCI01000100.1"/>
</dbReference>
<dbReference type="AlphaFoldDB" id="A0A164B3E0"/>
<accession>A0A164B3E0</accession>
<evidence type="ECO:0000313" key="1">
    <source>
        <dbReference type="EMBL" id="KZS63077.1"/>
    </source>
</evidence>
<dbReference type="Proteomes" id="UP000077342">
    <property type="component" value="Unassembled WGS sequence"/>
</dbReference>
<comment type="caution">
    <text evidence="1">The sequence shown here is derived from an EMBL/GenBank/DDBJ whole genome shotgun (WGS) entry which is preliminary data.</text>
</comment>
<protein>
    <submittedName>
        <fullName evidence="1">Uncharacterized protein</fullName>
    </submittedName>
</protein>
<gene>
    <name evidence="1" type="ORF">A4G28_04390</name>
</gene>
<reference evidence="2" key="1">
    <citation type="submission" date="2016-04" db="EMBL/GenBank/DDBJ databases">
        <authorList>
            <person name="Strapagiel D."/>
            <person name="Borowka P."/>
            <person name="Marciniak B."/>
            <person name="Bakula Z."/>
            <person name="Van Ingen J."/>
            <person name="Safianowska A."/>
            <person name="Dziadek J."/>
            <person name="Jagielski T."/>
        </authorList>
    </citation>
    <scope>NUCLEOTIDE SEQUENCE [LARGE SCALE GENOMIC DNA]</scope>
    <source>
        <strain evidence="2">1010001458</strain>
    </source>
</reference>